<accession>A0A427XKL5</accession>
<name>A0A427XKL5_9TREE</name>
<keyword evidence="2" id="KW-1185">Reference proteome</keyword>
<protein>
    <submittedName>
        <fullName evidence="1">Uncharacterized protein</fullName>
    </submittedName>
</protein>
<dbReference type="AlphaFoldDB" id="A0A427XKL5"/>
<dbReference type="Proteomes" id="UP000279236">
    <property type="component" value="Unassembled WGS sequence"/>
</dbReference>
<dbReference type="RefSeq" id="XP_028474490.1">
    <property type="nucleotide sequence ID" value="XM_028617183.1"/>
</dbReference>
<comment type="caution">
    <text evidence="1">The sequence shown here is derived from an EMBL/GenBank/DDBJ whole genome shotgun (WGS) entry which is preliminary data.</text>
</comment>
<sequence length="147" mass="16003">MSASTAWLPPGPPQRVTVVPRYPPVVGMNLMFGLPRNLEDGGAEWMALINTPAFTCDLGTLSDAAYDAASIQGKDDITGKRQAVNSLVVSLGQVLWVIGSSDITEPNWADRCSVNDQLVQELWEKATAERVIKLFEAIDDEGAEDWL</sequence>
<evidence type="ECO:0000313" key="1">
    <source>
        <dbReference type="EMBL" id="RSH79343.1"/>
    </source>
</evidence>
<proteinExistence type="predicted"/>
<reference evidence="1 2" key="1">
    <citation type="submission" date="2018-11" db="EMBL/GenBank/DDBJ databases">
        <title>Genome sequence of Apiotrichum porosum DSM 27194.</title>
        <authorList>
            <person name="Aliyu H."/>
            <person name="Gorte O."/>
            <person name="Ochsenreither K."/>
        </authorList>
    </citation>
    <scope>NUCLEOTIDE SEQUENCE [LARGE SCALE GENOMIC DNA]</scope>
    <source>
        <strain evidence="1 2">DSM 27194</strain>
    </source>
</reference>
<gene>
    <name evidence="1" type="ORF">EHS24_001385</name>
</gene>
<dbReference type="EMBL" id="RSCE01000010">
    <property type="protein sequence ID" value="RSH79343.1"/>
    <property type="molecule type" value="Genomic_DNA"/>
</dbReference>
<dbReference type="GeneID" id="39585928"/>
<evidence type="ECO:0000313" key="2">
    <source>
        <dbReference type="Proteomes" id="UP000279236"/>
    </source>
</evidence>
<organism evidence="1 2">
    <name type="scientific">Apiotrichum porosum</name>
    <dbReference type="NCBI Taxonomy" id="105984"/>
    <lineage>
        <taxon>Eukaryota</taxon>
        <taxon>Fungi</taxon>
        <taxon>Dikarya</taxon>
        <taxon>Basidiomycota</taxon>
        <taxon>Agaricomycotina</taxon>
        <taxon>Tremellomycetes</taxon>
        <taxon>Trichosporonales</taxon>
        <taxon>Trichosporonaceae</taxon>
        <taxon>Apiotrichum</taxon>
    </lineage>
</organism>